<dbReference type="Gene3D" id="3.40.50.300">
    <property type="entry name" value="P-loop containing nucleotide triphosphate hydrolases"/>
    <property type="match status" value="2"/>
</dbReference>
<organism evidence="2 3">
    <name type="scientific">Portunus trituberculatus</name>
    <name type="common">Swimming crab</name>
    <name type="synonym">Neptunus trituberculatus</name>
    <dbReference type="NCBI Taxonomy" id="210409"/>
    <lineage>
        <taxon>Eukaryota</taxon>
        <taxon>Metazoa</taxon>
        <taxon>Ecdysozoa</taxon>
        <taxon>Arthropoda</taxon>
        <taxon>Crustacea</taxon>
        <taxon>Multicrustacea</taxon>
        <taxon>Malacostraca</taxon>
        <taxon>Eumalacostraca</taxon>
        <taxon>Eucarida</taxon>
        <taxon>Decapoda</taxon>
        <taxon>Pleocyemata</taxon>
        <taxon>Brachyura</taxon>
        <taxon>Eubrachyura</taxon>
        <taxon>Portunoidea</taxon>
        <taxon>Portunidae</taxon>
        <taxon>Portuninae</taxon>
        <taxon>Portunus</taxon>
    </lineage>
</organism>
<gene>
    <name evidence="2" type="primary">XRCC3</name>
    <name evidence="2" type="ORF">E2C01_024483</name>
</gene>
<dbReference type="Proteomes" id="UP000324222">
    <property type="component" value="Unassembled WGS sequence"/>
</dbReference>
<dbReference type="GO" id="GO:0005657">
    <property type="term" value="C:replication fork"/>
    <property type="evidence" value="ECO:0007669"/>
    <property type="project" value="TreeGrafter"/>
</dbReference>
<dbReference type="Pfam" id="PF08423">
    <property type="entry name" value="Rad51"/>
    <property type="match status" value="1"/>
</dbReference>
<protein>
    <submittedName>
        <fullName evidence="2">DNA repair protein XRCC3</fullName>
    </submittedName>
</protein>
<dbReference type="GO" id="GO:0000722">
    <property type="term" value="P:telomere maintenance via recombination"/>
    <property type="evidence" value="ECO:0007669"/>
    <property type="project" value="TreeGrafter"/>
</dbReference>
<dbReference type="GO" id="GO:0000400">
    <property type="term" value="F:four-way junction DNA binding"/>
    <property type="evidence" value="ECO:0007669"/>
    <property type="project" value="TreeGrafter"/>
</dbReference>
<dbReference type="GO" id="GO:0071140">
    <property type="term" value="P:resolution of mitotic recombination intermediates"/>
    <property type="evidence" value="ECO:0007669"/>
    <property type="project" value="TreeGrafter"/>
</dbReference>
<name>A0A5B7EAF7_PORTR</name>
<proteinExistence type="predicted"/>
<comment type="caution">
    <text evidence="2">The sequence shown here is derived from an EMBL/GenBank/DDBJ whole genome shotgun (WGS) entry which is preliminary data.</text>
</comment>
<dbReference type="SUPFAM" id="SSF52540">
    <property type="entry name" value="P-loop containing nucleoside triphosphate hydrolases"/>
    <property type="match status" value="1"/>
</dbReference>
<dbReference type="EMBL" id="VSRR010002387">
    <property type="protein sequence ID" value="MPC31200.1"/>
    <property type="molecule type" value="Genomic_DNA"/>
</dbReference>
<accession>A0A5B7EAF7</accession>
<dbReference type="InterPro" id="IPR013632">
    <property type="entry name" value="Rad51_C"/>
</dbReference>
<dbReference type="GO" id="GO:0045003">
    <property type="term" value="P:double-strand break repair via synthesis-dependent strand annealing"/>
    <property type="evidence" value="ECO:0007669"/>
    <property type="project" value="TreeGrafter"/>
</dbReference>
<evidence type="ECO:0000313" key="3">
    <source>
        <dbReference type="Proteomes" id="UP000324222"/>
    </source>
</evidence>
<dbReference type="PANTHER" id="PTHR46487">
    <property type="entry name" value="DNA REPAIR PROTEIN XRCC3"/>
    <property type="match status" value="1"/>
</dbReference>
<keyword evidence="3" id="KW-1185">Reference proteome</keyword>
<feature type="domain" description="Rad51-like C-terminal" evidence="1">
    <location>
        <begin position="65"/>
        <end position="114"/>
    </location>
</feature>
<sequence>MFGLRVYDAGFVSASSILGASQNELEEKLGLSSFHIKNFTDAVISHVLPKKISAWDMSQTGERDLKHITSGCQNLDSFLGGGLPVRGITEVTGQSGSGKTQDSLVDCVRYQLPSLLSQRPIGLVVLDSVASPFRAEESSMENKNLLYILGYRLHQLAAAYNIAILAINQVTSVIGNNNLYGHSGNVIPTLGLTWANLVTTRLMIGRTDSYVQAEQTEGSKQVNKSSSKTLVEYNMLGNKIFKTQVLTDTIPQCRSSSSPYINVPEKNCIRQVGTSGRMDIKESPNSLQQMVSSSLCLVSRINRSRPSSAQQGKSSQ</sequence>
<evidence type="ECO:0000259" key="1">
    <source>
        <dbReference type="Pfam" id="PF08423"/>
    </source>
</evidence>
<evidence type="ECO:0000313" key="2">
    <source>
        <dbReference type="EMBL" id="MPC31200.1"/>
    </source>
</evidence>
<reference evidence="2 3" key="1">
    <citation type="submission" date="2019-05" db="EMBL/GenBank/DDBJ databases">
        <title>Another draft genome of Portunus trituberculatus and its Hox gene families provides insights of decapod evolution.</title>
        <authorList>
            <person name="Jeong J.-H."/>
            <person name="Song I."/>
            <person name="Kim S."/>
            <person name="Choi T."/>
            <person name="Kim D."/>
            <person name="Ryu S."/>
            <person name="Kim W."/>
        </authorList>
    </citation>
    <scope>NUCLEOTIDE SEQUENCE [LARGE SCALE GENOMIC DNA]</scope>
    <source>
        <tissue evidence="2">Muscle</tissue>
    </source>
</reference>
<dbReference type="GO" id="GO:0090656">
    <property type="term" value="P:t-circle formation"/>
    <property type="evidence" value="ECO:0007669"/>
    <property type="project" value="TreeGrafter"/>
</dbReference>
<dbReference type="OrthoDB" id="1861185at2759"/>
<dbReference type="InterPro" id="IPR027417">
    <property type="entry name" value="P-loop_NTPase"/>
</dbReference>
<dbReference type="AlphaFoldDB" id="A0A5B7EAF7"/>
<dbReference type="GO" id="GO:0033065">
    <property type="term" value="C:Rad51C-XRCC3 complex"/>
    <property type="evidence" value="ECO:0007669"/>
    <property type="project" value="TreeGrafter"/>
</dbReference>
<dbReference type="PANTHER" id="PTHR46487:SF1">
    <property type="entry name" value="DNA REPAIR PROTEIN XRCC3"/>
    <property type="match status" value="1"/>
</dbReference>